<gene>
    <name evidence="1" type="primary">phnG</name>
    <name evidence="1" type="ORF">F3J40_01655</name>
</gene>
<sequence length="148" mass="16467">MEQQTARQHWLSVLSHSTAEQLDAHWQTLELKPDFTLVRPAEIGLTRLQARAGATGQRFIMGDATLTRAVVVLADGTLGYSYILGRDKAHAERCALLDALLQQVETRALLMEKIVTPLAALQAEQRQLRAREVASSKVDFFTLVRGDN</sequence>
<name>A0ABX0R4J7_9GAMM</name>
<protein>
    <submittedName>
        <fullName evidence="1">Phosphonate C-P lyase system protein PhnG</fullName>
    </submittedName>
</protein>
<dbReference type="GO" id="GO:0016829">
    <property type="term" value="F:lyase activity"/>
    <property type="evidence" value="ECO:0007669"/>
    <property type="project" value="UniProtKB-KW"/>
</dbReference>
<dbReference type="InterPro" id="IPR009609">
    <property type="entry name" value="Phosphonate_metab_PhnG"/>
</dbReference>
<evidence type="ECO:0000313" key="1">
    <source>
        <dbReference type="EMBL" id="NIF20325.1"/>
    </source>
</evidence>
<keyword evidence="1" id="KW-0456">Lyase</keyword>
<dbReference type="Pfam" id="PF06754">
    <property type="entry name" value="PhnG"/>
    <property type="match status" value="1"/>
</dbReference>
<dbReference type="RefSeq" id="WP_167012279.1">
    <property type="nucleotide sequence ID" value="NZ_VWXF01000001.1"/>
</dbReference>
<proteinExistence type="predicted"/>
<dbReference type="Proteomes" id="UP001515683">
    <property type="component" value="Unassembled WGS sequence"/>
</dbReference>
<evidence type="ECO:0000313" key="2">
    <source>
        <dbReference type="Proteomes" id="UP001515683"/>
    </source>
</evidence>
<dbReference type="NCBIfam" id="TIGR03293">
    <property type="entry name" value="PhnG_redo"/>
    <property type="match status" value="1"/>
</dbReference>
<dbReference type="EMBL" id="VWXF01000001">
    <property type="protein sequence ID" value="NIF20325.1"/>
    <property type="molecule type" value="Genomic_DNA"/>
</dbReference>
<reference evidence="1 2" key="1">
    <citation type="journal article" date="2019" name="bioRxiv">
        <title>Bacteria contribute to plant secondary compound degradation in a generalist herbivore system.</title>
        <authorList>
            <person name="Francoeur C.B."/>
            <person name="Khadempour L."/>
            <person name="Moreira-Soto R.D."/>
            <person name="Gotting K."/>
            <person name="Book A.J."/>
            <person name="Pinto-Tomas A.A."/>
            <person name="Keefover-Ring K."/>
            <person name="Currie C.R."/>
        </authorList>
    </citation>
    <scope>NUCLEOTIDE SEQUENCE [LARGE SCALE GENOMIC DNA]</scope>
    <source>
        <strain evidence="1">Acro-835</strain>
    </source>
</reference>
<accession>A0ABX0R4J7</accession>
<organism evidence="1 2">
    <name type="scientific">Candidatus Pantoea multigeneris</name>
    <dbReference type="NCBI Taxonomy" id="2608357"/>
    <lineage>
        <taxon>Bacteria</taxon>
        <taxon>Pseudomonadati</taxon>
        <taxon>Pseudomonadota</taxon>
        <taxon>Gammaproteobacteria</taxon>
        <taxon>Enterobacterales</taxon>
        <taxon>Erwiniaceae</taxon>
        <taxon>Pantoea</taxon>
    </lineage>
</organism>
<keyword evidence="2" id="KW-1185">Reference proteome</keyword>
<comment type="caution">
    <text evidence="1">The sequence shown here is derived from an EMBL/GenBank/DDBJ whole genome shotgun (WGS) entry which is preliminary data.</text>
</comment>